<evidence type="ECO:0000256" key="1">
    <source>
        <dbReference type="SAM" id="MobiDB-lite"/>
    </source>
</evidence>
<proteinExistence type="predicted"/>
<gene>
    <name evidence="2" type="ORF">GGP99_003473</name>
</gene>
<protein>
    <submittedName>
        <fullName evidence="2">Uncharacterized protein</fullName>
    </submittedName>
</protein>
<dbReference type="Proteomes" id="UP001155110">
    <property type="component" value="Unassembled WGS sequence"/>
</dbReference>
<organism evidence="2 3">
    <name type="scientific">Salinibacter ruber</name>
    <dbReference type="NCBI Taxonomy" id="146919"/>
    <lineage>
        <taxon>Bacteria</taxon>
        <taxon>Pseudomonadati</taxon>
        <taxon>Rhodothermota</taxon>
        <taxon>Rhodothermia</taxon>
        <taxon>Rhodothermales</taxon>
        <taxon>Salinibacteraceae</taxon>
        <taxon>Salinibacter</taxon>
    </lineage>
</organism>
<dbReference type="RefSeq" id="WP_259258583.1">
    <property type="nucleotide sequence ID" value="NZ_JANTZM010000032.1"/>
</dbReference>
<reference evidence="2" key="1">
    <citation type="submission" date="2022-08" db="EMBL/GenBank/DDBJ databases">
        <title>Genomic Encyclopedia of Type Strains, Phase V (KMG-V): Genome sequencing to study the core and pangenomes of soil and plant-associated prokaryotes.</title>
        <authorList>
            <person name="Whitman W."/>
        </authorList>
    </citation>
    <scope>NUCLEOTIDE SEQUENCE</scope>
    <source>
        <strain evidence="2">SP3002</strain>
    </source>
</reference>
<evidence type="ECO:0000313" key="3">
    <source>
        <dbReference type="Proteomes" id="UP001155110"/>
    </source>
</evidence>
<dbReference type="AlphaFoldDB" id="A0AAW5PE26"/>
<feature type="compositionally biased region" description="Basic and acidic residues" evidence="1">
    <location>
        <begin position="44"/>
        <end position="55"/>
    </location>
</feature>
<feature type="region of interest" description="Disordered" evidence="1">
    <location>
        <begin position="1"/>
        <end position="55"/>
    </location>
</feature>
<dbReference type="EMBL" id="JANTZM010000032">
    <property type="protein sequence ID" value="MCS4159481.1"/>
    <property type="molecule type" value="Genomic_DNA"/>
</dbReference>
<feature type="compositionally biased region" description="Acidic residues" evidence="1">
    <location>
        <begin position="21"/>
        <end position="32"/>
    </location>
</feature>
<feature type="compositionally biased region" description="Basic and acidic residues" evidence="1">
    <location>
        <begin position="1"/>
        <end position="20"/>
    </location>
</feature>
<comment type="caution">
    <text evidence="2">The sequence shown here is derived from an EMBL/GenBank/DDBJ whole genome shotgun (WGS) entry which is preliminary data.</text>
</comment>
<evidence type="ECO:0000313" key="2">
    <source>
        <dbReference type="EMBL" id="MCS4159481.1"/>
    </source>
</evidence>
<name>A0AAW5PE26_9BACT</name>
<accession>A0AAW5PE26</accession>
<sequence length="55" mass="6289">MSDPLKNPDRDDDHQRRRDLGEEDEDDTDGLDLAERLYGGLPTDSDKIDQQTDAE</sequence>